<organism evidence="2 3">
    <name type="scientific">Phaeosphaeria nodorum (strain SN15 / ATCC MYA-4574 / FGSC 10173)</name>
    <name type="common">Glume blotch fungus</name>
    <name type="synonym">Parastagonospora nodorum</name>
    <dbReference type="NCBI Taxonomy" id="321614"/>
    <lineage>
        <taxon>Eukaryota</taxon>
        <taxon>Fungi</taxon>
        <taxon>Dikarya</taxon>
        <taxon>Ascomycota</taxon>
        <taxon>Pezizomycotina</taxon>
        <taxon>Dothideomycetes</taxon>
        <taxon>Pleosporomycetidae</taxon>
        <taxon>Pleosporales</taxon>
        <taxon>Pleosporineae</taxon>
        <taxon>Phaeosphaeriaceae</taxon>
        <taxon>Parastagonospora</taxon>
    </lineage>
</organism>
<protein>
    <recommendedName>
        <fullName evidence="1">Heterokaryon incompatibility domain-containing protein</fullName>
    </recommendedName>
</protein>
<dbReference type="PANTHER" id="PTHR33112:SF1">
    <property type="entry name" value="HETEROKARYON INCOMPATIBILITY DOMAIN-CONTAINING PROTEIN"/>
    <property type="match status" value="1"/>
</dbReference>
<name>A0A7U2EQD5_PHANO</name>
<feature type="domain" description="Heterokaryon incompatibility" evidence="1">
    <location>
        <begin position="109"/>
        <end position="245"/>
    </location>
</feature>
<dbReference type="InterPro" id="IPR010730">
    <property type="entry name" value="HET"/>
</dbReference>
<dbReference type="OrthoDB" id="5428863at2759"/>
<dbReference type="Pfam" id="PF06985">
    <property type="entry name" value="HET"/>
    <property type="match status" value="1"/>
</dbReference>
<dbReference type="VEuPathDB" id="FungiDB:JI435_005770"/>
<reference evidence="3" key="1">
    <citation type="journal article" date="2021" name="BMC Genomics">
        <title>Chromosome-level genome assembly and manually-curated proteome of model necrotroph Parastagonospora nodorum Sn15 reveals a genome-wide trove of candidate effector homologs, and redundancy of virulence-related functions within an accessory chromosome.</title>
        <authorList>
            <person name="Bertazzoni S."/>
            <person name="Jones D.A.B."/>
            <person name="Phan H.T."/>
            <person name="Tan K.-C."/>
            <person name="Hane J.K."/>
        </authorList>
    </citation>
    <scope>NUCLEOTIDE SEQUENCE [LARGE SCALE GENOMIC DNA]</scope>
    <source>
        <strain evidence="3">SN15 / ATCC MYA-4574 / FGSC 10173)</strain>
    </source>
</reference>
<keyword evidence="3" id="KW-1185">Reference proteome</keyword>
<accession>A0A7U2EQD5</accession>
<dbReference type="AlphaFoldDB" id="A0A7U2EQD5"/>
<sequence length="433" mass="49405">MDSVFGPTFAERKVLLSLCIEDSSLKKKYQGWIAPTLLGDESGVSASSAWAQVKKTVDFDRIREWLTFCNEHHLTDFRMQTLDKIPFFWLIDCATRSIINAPDQAVLQYVALSYCWGPLSGAPLDNPSELPPVAALVIEDALHVARELGIPYLWVDRYCVSQSVREIQAPQLQNTHKVYRSAYVTIIAGCGEDPDFGTTLPGVTIRYRKAQTSVQTHGHILTCIPDAQHDIQKCRWSTRGWTYQENLLSKRRLVFTESQVYFQCWNMHCSESTPLRLEQAHTKDLIRFKNSIHTLCVFPQKSIRKTSNEVVARIQEYLDRRFSQESDALNAFLGVYEAFKELEQPIYNFWGLPVSTTAPSDDGTDSCGELHTSFLSSLAWSMSACDQPSTHLLTRRRMFPSWTWAVSHPLVSQTCMRLSCTLNWVASTHDWVF</sequence>
<dbReference type="PANTHER" id="PTHR33112">
    <property type="entry name" value="DOMAIN PROTEIN, PUTATIVE-RELATED"/>
    <property type="match status" value="1"/>
</dbReference>
<proteinExistence type="predicted"/>
<dbReference type="EMBL" id="CP069023">
    <property type="protein sequence ID" value="QRC91075.1"/>
    <property type="molecule type" value="Genomic_DNA"/>
</dbReference>
<evidence type="ECO:0000259" key="1">
    <source>
        <dbReference type="Pfam" id="PF06985"/>
    </source>
</evidence>
<evidence type="ECO:0000313" key="2">
    <source>
        <dbReference type="EMBL" id="QRC91075.1"/>
    </source>
</evidence>
<gene>
    <name evidence="2" type="ORF">JI435_005770</name>
</gene>
<evidence type="ECO:0000313" key="3">
    <source>
        <dbReference type="Proteomes" id="UP000663193"/>
    </source>
</evidence>
<dbReference type="Proteomes" id="UP000663193">
    <property type="component" value="Chromosome 1"/>
</dbReference>